<dbReference type="AlphaFoldDB" id="A0A4V3D918"/>
<dbReference type="Pfam" id="PF18593">
    <property type="entry name" value="CdiI_2"/>
    <property type="match status" value="1"/>
</dbReference>
<comment type="caution">
    <text evidence="2">The sequence shown here is derived from an EMBL/GenBank/DDBJ whole genome shotgun (WGS) entry which is preliminary data.</text>
</comment>
<protein>
    <recommendedName>
        <fullName evidence="1">CdiI immunity protein domain-containing protein</fullName>
    </recommendedName>
</protein>
<accession>A0A4V3D918</accession>
<reference evidence="2 3" key="1">
    <citation type="submission" date="2019-03" db="EMBL/GenBank/DDBJ databases">
        <title>Genomic Encyclopedia of Type Strains, Phase IV (KMG-IV): sequencing the most valuable type-strain genomes for metagenomic binning, comparative biology and taxonomic classification.</title>
        <authorList>
            <person name="Goeker M."/>
        </authorList>
    </citation>
    <scope>NUCLEOTIDE SEQUENCE [LARGE SCALE GENOMIC DNA]</scope>
    <source>
        <strain evidence="2 3">DSM 45775</strain>
    </source>
</reference>
<organism evidence="2 3">
    <name type="scientific">Actinomycetospora succinea</name>
    <dbReference type="NCBI Taxonomy" id="663603"/>
    <lineage>
        <taxon>Bacteria</taxon>
        <taxon>Bacillati</taxon>
        <taxon>Actinomycetota</taxon>
        <taxon>Actinomycetes</taxon>
        <taxon>Pseudonocardiales</taxon>
        <taxon>Pseudonocardiaceae</taxon>
        <taxon>Actinomycetospora</taxon>
    </lineage>
</organism>
<feature type="domain" description="CdiI immunity protein" evidence="1">
    <location>
        <begin position="8"/>
        <end position="93"/>
    </location>
</feature>
<dbReference type="EMBL" id="SNYO01000006">
    <property type="protein sequence ID" value="TDQ54129.1"/>
    <property type="molecule type" value="Genomic_DNA"/>
</dbReference>
<evidence type="ECO:0000313" key="3">
    <source>
        <dbReference type="Proteomes" id="UP000295705"/>
    </source>
</evidence>
<sequence>MTGPRRSQLRTLFAAYLNQDFVDDYGSPSKAVGAYCRTASDEHRMTTAQEVHEILRTADGEDGARQAVAALALEYHPEAEGWQMRDWLAELERFLRDPDGPTRLDWPHEETDTSR</sequence>
<name>A0A4V3D918_9PSEU</name>
<gene>
    <name evidence="2" type="ORF">EV188_106278</name>
</gene>
<dbReference type="Proteomes" id="UP000295705">
    <property type="component" value="Unassembled WGS sequence"/>
</dbReference>
<proteinExistence type="predicted"/>
<evidence type="ECO:0000313" key="2">
    <source>
        <dbReference type="EMBL" id="TDQ54129.1"/>
    </source>
</evidence>
<keyword evidence="3" id="KW-1185">Reference proteome</keyword>
<dbReference type="RefSeq" id="WP_133828340.1">
    <property type="nucleotide sequence ID" value="NZ_BAABHR010000066.1"/>
</dbReference>
<dbReference type="InterPro" id="IPR041129">
    <property type="entry name" value="CdiI_2"/>
</dbReference>
<evidence type="ECO:0000259" key="1">
    <source>
        <dbReference type="Pfam" id="PF18593"/>
    </source>
</evidence>